<keyword evidence="2" id="KW-1185">Reference proteome</keyword>
<dbReference type="GeneID" id="93077359"/>
<evidence type="ECO:0000313" key="2">
    <source>
        <dbReference type="Proteomes" id="UP000011820"/>
    </source>
</evidence>
<protein>
    <submittedName>
        <fullName evidence="1">Uncharacterized protein</fullName>
    </submittedName>
</protein>
<dbReference type="EMBL" id="CP004005">
    <property type="protein sequence ID" value="AGH17373.1"/>
    <property type="molecule type" value="Genomic_DNA"/>
</dbReference>
<accession>A0ABM5NGX5</accession>
<proteinExistence type="predicted"/>
<organism evidence="1 2">
    <name type="scientific">Candidatus Liberibacter asiaticus str. gxpsy</name>
    <dbReference type="NCBI Taxonomy" id="1174529"/>
    <lineage>
        <taxon>Bacteria</taxon>
        <taxon>Pseudomonadati</taxon>
        <taxon>Pseudomonadota</taxon>
        <taxon>Alphaproteobacteria</taxon>
        <taxon>Hyphomicrobiales</taxon>
        <taxon>Rhizobiaceae</taxon>
        <taxon>Liberibacter</taxon>
    </lineage>
</organism>
<sequence>MSQFLRNQYFDSNNLSGEYISSKDQNFLYFPTEKQQLQENAFSILHNFWPTTKGPIMRGGCRKICTLDSNSSIISAFSYRSSTQQRVFLANHREIYDVTDASSMQSATVCVCRE</sequence>
<reference evidence="1 2" key="1">
    <citation type="journal article" date="2013" name="Genome Announc.">
        <title>Complete Genome Sequence of a Chinese Strain of 'Candidatus Liberibacter asiaticus'.</title>
        <authorList>
            <person name="Lin H."/>
            <person name="Han C.S."/>
            <person name="Liu B."/>
            <person name="Lou B."/>
            <person name="Bai X."/>
            <person name="Deng C."/>
            <person name="Civerolo E.L."/>
            <person name="Gupta G."/>
        </authorList>
    </citation>
    <scope>NUCLEOTIDE SEQUENCE [LARGE SCALE GENOMIC DNA]</scope>
    <source>
        <strain evidence="2">gxpsy</strain>
    </source>
</reference>
<gene>
    <name evidence="1" type="ORF">WSI_05045</name>
</gene>
<dbReference type="RefSeq" id="WP_015452968.1">
    <property type="nucleotide sequence ID" value="NC_020549.1"/>
</dbReference>
<name>A0ABM5NGX5_LIBAS</name>
<evidence type="ECO:0000313" key="1">
    <source>
        <dbReference type="EMBL" id="AGH17373.1"/>
    </source>
</evidence>
<dbReference type="Proteomes" id="UP000011820">
    <property type="component" value="Chromosome"/>
</dbReference>